<accession>A0A9P0Q725</accession>
<proteinExistence type="predicted"/>
<organism evidence="1 2">
    <name type="scientific">Acanthoscelides obtectus</name>
    <name type="common">Bean weevil</name>
    <name type="synonym">Bruchus obtectus</name>
    <dbReference type="NCBI Taxonomy" id="200917"/>
    <lineage>
        <taxon>Eukaryota</taxon>
        <taxon>Metazoa</taxon>
        <taxon>Ecdysozoa</taxon>
        <taxon>Arthropoda</taxon>
        <taxon>Hexapoda</taxon>
        <taxon>Insecta</taxon>
        <taxon>Pterygota</taxon>
        <taxon>Neoptera</taxon>
        <taxon>Endopterygota</taxon>
        <taxon>Coleoptera</taxon>
        <taxon>Polyphaga</taxon>
        <taxon>Cucujiformia</taxon>
        <taxon>Chrysomeloidea</taxon>
        <taxon>Chrysomelidae</taxon>
        <taxon>Bruchinae</taxon>
        <taxon>Bruchini</taxon>
        <taxon>Acanthoscelides</taxon>
    </lineage>
</organism>
<dbReference type="AlphaFoldDB" id="A0A9P0Q725"/>
<keyword evidence="2" id="KW-1185">Reference proteome</keyword>
<name>A0A9P0Q725_ACAOB</name>
<dbReference type="EMBL" id="CAKOFQ010007842">
    <property type="protein sequence ID" value="CAH2008960.1"/>
    <property type="molecule type" value="Genomic_DNA"/>
</dbReference>
<evidence type="ECO:0000313" key="1">
    <source>
        <dbReference type="EMBL" id="CAH2008960.1"/>
    </source>
</evidence>
<gene>
    <name evidence="1" type="ORF">ACAOBT_LOCUS30532</name>
</gene>
<protein>
    <submittedName>
        <fullName evidence="1">Uncharacterized protein</fullName>
    </submittedName>
</protein>
<evidence type="ECO:0000313" key="2">
    <source>
        <dbReference type="Proteomes" id="UP001152888"/>
    </source>
</evidence>
<dbReference type="Proteomes" id="UP001152888">
    <property type="component" value="Unassembled WGS sequence"/>
</dbReference>
<comment type="caution">
    <text evidence="1">The sequence shown here is derived from an EMBL/GenBank/DDBJ whole genome shotgun (WGS) entry which is preliminary data.</text>
</comment>
<reference evidence="1" key="1">
    <citation type="submission" date="2022-03" db="EMBL/GenBank/DDBJ databases">
        <authorList>
            <person name="Sayadi A."/>
        </authorList>
    </citation>
    <scope>NUCLEOTIDE SEQUENCE</scope>
</reference>
<sequence length="119" mass="13415">MAPEQKEMERRIVPKKVLHLHILYFMFWNEPMTLTQTVDGLELNHLSKNCDPLVASLESARAPLPVAKEEEKRSFSTTSVGTTSYLLRTPEHPFIIPLTPSFTPTLGIARSLLKQGGNK</sequence>